<dbReference type="Proteomes" id="UP000633619">
    <property type="component" value="Unassembled WGS sequence"/>
</dbReference>
<dbReference type="EMBL" id="JAECVW010000002">
    <property type="protein sequence ID" value="MBH8594889.1"/>
    <property type="molecule type" value="Genomic_DNA"/>
</dbReference>
<evidence type="ECO:0000256" key="1">
    <source>
        <dbReference type="SAM" id="SignalP"/>
    </source>
</evidence>
<keyword evidence="3" id="KW-1185">Reference proteome</keyword>
<feature type="signal peptide" evidence="1">
    <location>
        <begin position="1"/>
        <end position="19"/>
    </location>
</feature>
<reference evidence="2 3" key="1">
    <citation type="submission" date="2020-12" db="EMBL/GenBank/DDBJ databases">
        <title>WGS of Thermoactinomyces spp.</title>
        <authorList>
            <person name="Cheng K."/>
        </authorList>
    </citation>
    <scope>NUCLEOTIDE SEQUENCE [LARGE SCALE GENOMIC DNA]</scope>
    <source>
        <strain evidence="3">CICC 10671\DSM 43846</strain>
    </source>
</reference>
<gene>
    <name evidence="2" type="ORF">I8U20_06045</name>
</gene>
<name>A0A8I1A4X0_THEIN</name>
<accession>A0A8I1A4X0</accession>
<protein>
    <recommendedName>
        <fullName evidence="4">Lipoprotein</fullName>
    </recommendedName>
</protein>
<proteinExistence type="predicted"/>
<feature type="chain" id="PRO_5034293393" description="Lipoprotein" evidence="1">
    <location>
        <begin position="20"/>
        <end position="178"/>
    </location>
</feature>
<dbReference type="PROSITE" id="PS51257">
    <property type="entry name" value="PROKAR_LIPOPROTEIN"/>
    <property type="match status" value="1"/>
</dbReference>
<evidence type="ECO:0000313" key="3">
    <source>
        <dbReference type="Proteomes" id="UP000633619"/>
    </source>
</evidence>
<dbReference type="RefSeq" id="WP_181732541.1">
    <property type="nucleotide sequence ID" value="NZ_JACEIR010000008.1"/>
</dbReference>
<sequence length="178" mass="20232">MRFWSVMFSLIWLVTGCSASGENQSADFSKGAVFYLDKTFAERARFFRNAFRTTKIHVCTLDRANAEARREAAFKNHPVKDGYDRVEWPLHVCKEGGAGSYVDYVPSDNNRVVENWIQEQLSQYPDGTRLVFRVGKKLEIKALAPPDNDPSRASQGGLFYLFQQSIDFGGKKLHQRAA</sequence>
<evidence type="ECO:0000313" key="2">
    <source>
        <dbReference type="EMBL" id="MBH8594889.1"/>
    </source>
</evidence>
<keyword evidence="1" id="KW-0732">Signal</keyword>
<comment type="caution">
    <text evidence="2">The sequence shown here is derived from an EMBL/GenBank/DDBJ whole genome shotgun (WGS) entry which is preliminary data.</text>
</comment>
<organism evidence="2 3">
    <name type="scientific">Thermoactinomyces intermedius</name>
    <dbReference type="NCBI Taxonomy" id="2024"/>
    <lineage>
        <taxon>Bacteria</taxon>
        <taxon>Bacillati</taxon>
        <taxon>Bacillota</taxon>
        <taxon>Bacilli</taxon>
        <taxon>Bacillales</taxon>
        <taxon>Thermoactinomycetaceae</taxon>
        <taxon>Thermoactinomyces</taxon>
    </lineage>
</organism>
<dbReference type="AlphaFoldDB" id="A0A8I1A4X0"/>
<evidence type="ECO:0008006" key="4">
    <source>
        <dbReference type="Google" id="ProtNLM"/>
    </source>
</evidence>